<comment type="pathway">
    <text evidence="6">Glycolipid biosynthesis; lipid IV(A) biosynthesis; lipid IV(A) from (3R)-3-hydroxytetradecanoyl-[acyl-carrier-protein] and UDP-N-acetyl-alpha-D-glucosamine: step 1/6.</text>
</comment>
<dbReference type="Gene3D" id="1.20.1180.10">
    <property type="entry name" value="Udp N-acetylglucosamine O-acyltransferase, C-terminal domain"/>
    <property type="match status" value="1"/>
</dbReference>
<dbReference type="CDD" id="cd03351">
    <property type="entry name" value="LbH_UDP-GlcNAc_AT"/>
    <property type="match status" value="1"/>
</dbReference>
<dbReference type="InterPro" id="IPR037157">
    <property type="entry name" value="Acetyltransf_C_sf"/>
</dbReference>
<dbReference type="Gene3D" id="2.160.10.10">
    <property type="entry name" value="Hexapeptide repeat proteins"/>
    <property type="match status" value="1"/>
</dbReference>
<dbReference type="NCBIfam" id="NF003657">
    <property type="entry name" value="PRK05289.1"/>
    <property type="match status" value="1"/>
</dbReference>
<dbReference type="Pfam" id="PF13720">
    <property type="entry name" value="Acetyltransf_11"/>
    <property type="match status" value="1"/>
</dbReference>
<evidence type="ECO:0000256" key="2">
    <source>
        <dbReference type="ARBA" id="ARBA00022556"/>
    </source>
</evidence>
<keyword evidence="4 6" id="KW-0443">Lipid metabolism</keyword>
<dbReference type="Proteomes" id="UP001597373">
    <property type="component" value="Unassembled WGS sequence"/>
</dbReference>
<dbReference type="PANTHER" id="PTHR43480">
    <property type="entry name" value="ACYL-[ACYL-CARRIER-PROTEIN]--UDP-N-ACETYLGLUCOSAMINE O-ACYLTRANSFERASE"/>
    <property type="match status" value="1"/>
</dbReference>
<dbReference type="EC" id="2.3.1.129" evidence="6"/>
<protein>
    <recommendedName>
        <fullName evidence="6">Acyl-[acyl-carrier-protein]--UDP-N-acetylglucosamine O-acyltransferase</fullName>
        <shortName evidence="6">UDP-N-acetylglucosamine acyltransferase</shortName>
        <ecNumber evidence="6">2.3.1.129</ecNumber>
    </recommendedName>
</protein>
<dbReference type="InterPro" id="IPR010137">
    <property type="entry name" value="Lipid_A_LpxA"/>
</dbReference>
<dbReference type="HAMAP" id="MF_00387">
    <property type="entry name" value="LpxA"/>
    <property type="match status" value="1"/>
</dbReference>
<dbReference type="PIRSF" id="PIRSF000456">
    <property type="entry name" value="UDP-GlcNAc_acltr"/>
    <property type="match status" value="1"/>
</dbReference>
<dbReference type="GO" id="GO:0008780">
    <property type="term" value="F:acyl-[acyl-carrier-protein]-UDP-N-acetylglucosamine O-acyltransferase activity"/>
    <property type="evidence" value="ECO:0007669"/>
    <property type="project" value="UniProtKB-EC"/>
</dbReference>
<evidence type="ECO:0000313" key="9">
    <source>
        <dbReference type="Proteomes" id="UP001597373"/>
    </source>
</evidence>
<comment type="caution">
    <text evidence="8">The sequence shown here is derived from an EMBL/GenBank/DDBJ whole genome shotgun (WGS) entry which is preliminary data.</text>
</comment>
<comment type="subunit">
    <text evidence="6">Homotrimer.</text>
</comment>
<keyword evidence="6" id="KW-0677">Repeat</keyword>
<comment type="similarity">
    <text evidence="6">Belongs to the transferase hexapeptide repeat family. LpxA subfamily.</text>
</comment>
<keyword evidence="3 6" id="KW-0808">Transferase</keyword>
<evidence type="ECO:0000313" key="8">
    <source>
        <dbReference type="EMBL" id="MFD2259003.1"/>
    </source>
</evidence>
<evidence type="ECO:0000256" key="3">
    <source>
        <dbReference type="ARBA" id="ARBA00022679"/>
    </source>
</evidence>
<dbReference type="PANTHER" id="PTHR43480:SF1">
    <property type="entry name" value="ACYL-[ACYL-CARRIER-PROTEIN]--UDP-N-ACETYLGLUCOSAMINE O-ACYLTRANSFERASE, MITOCHONDRIAL-RELATED"/>
    <property type="match status" value="1"/>
</dbReference>
<name>A0ABW5DCZ8_9HYPH</name>
<keyword evidence="9" id="KW-1185">Reference proteome</keyword>
<dbReference type="RefSeq" id="WP_345100328.1">
    <property type="nucleotide sequence ID" value="NZ_BAABGS010000074.1"/>
</dbReference>
<feature type="domain" description="UDP N-acetylglucosamine O-acyltransferase C-terminal" evidence="7">
    <location>
        <begin position="176"/>
        <end position="255"/>
    </location>
</feature>
<dbReference type="NCBIfam" id="TIGR01852">
    <property type="entry name" value="lipid_A_lpxA"/>
    <property type="match status" value="1"/>
</dbReference>
<keyword evidence="5 6" id="KW-0012">Acyltransferase</keyword>
<dbReference type="EMBL" id="JBHUIR010000017">
    <property type="protein sequence ID" value="MFD2259003.1"/>
    <property type="molecule type" value="Genomic_DNA"/>
</dbReference>
<keyword evidence="6" id="KW-0963">Cytoplasm</keyword>
<organism evidence="8 9">
    <name type="scientific">Chelativorans composti</name>
    <dbReference type="NCBI Taxonomy" id="768533"/>
    <lineage>
        <taxon>Bacteria</taxon>
        <taxon>Pseudomonadati</taxon>
        <taxon>Pseudomonadota</taxon>
        <taxon>Alphaproteobacteria</taxon>
        <taxon>Hyphomicrobiales</taxon>
        <taxon>Phyllobacteriaceae</taxon>
        <taxon>Chelativorans</taxon>
    </lineage>
</organism>
<dbReference type="InterPro" id="IPR029098">
    <property type="entry name" value="Acetyltransf_C"/>
</dbReference>
<dbReference type="InterPro" id="IPR001451">
    <property type="entry name" value="Hexapep"/>
</dbReference>
<dbReference type="Pfam" id="PF00132">
    <property type="entry name" value="Hexapep"/>
    <property type="match status" value="1"/>
</dbReference>
<comment type="catalytic activity">
    <reaction evidence="6">
        <text>a (3R)-hydroxyacyl-[ACP] + UDP-N-acetyl-alpha-D-glucosamine = a UDP-3-O-[(3R)-3-hydroxyacyl]-N-acetyl-alpha-D-glucosamine + holo-[ACP]</text>
        <dbReference type="Rhea" id="RHEA:67812"/>
        <dbReference type="Rhea" id="RHEA-COMP:9685"/>
        <dbReference type="Rhea" id="RHEA-COMP:9945"/>
        <dbReference type="ChEBI" id="CHEBI:57705"/>
        <dbReference type="ChEBI" id="CHEBI:64479"/>
        <dbReference type="ChEBI" id="CHEBI:78827"/>
        <dbReference type="ChEBI" id="CHEBI:173225"/>
        <dbReference type="EC" id="2.3.1.129"/>
    </reaction>
</comment>
<evidence type="ECO:0000256" key="6">
    <source>
        <dbReference type="HAMAP-Rule" id="MF_00387"/>
    </source>
</evidence>
<reference evidence="9" key="1">
    <citation type="journal article" date="2019" name="Int. J. Syst. Evol. Microbiol.">
        <title>The Global Catalogue of Microorganisms (GCM) 10K type strain sequencing project: providing services to taxonomists for standard genome sequencing and annotation.</title>
        <authorList>
            <consortium name="The Broad Institute Genomics Platform"/>
            <consortium name="The Broad Institute Genome Sequencing Center for Infectious Disease"/>
            <person name="Wu L."/>
            <person name="Ma J."/>
        </authorList>
    </citation>
    <scope>NUCLEOTIDE SEQUENCE [LARGE SCALE GENOMIC DNA]</scope>
    <source>
        <strain evidence="9">KCTC 23707</strain>
    </source>
</reference>
<accession>A0ABW5DCZ8</accession>
<dbReference type="InterPro" id="IPR011004">
    <property type="entry name" value="Trimer_LpxA-like_sf"/>
</dbReference>
<gene>
    <name evidence="6 8" type="primary">lpxA</name>
    <name evidence="8" type="ORF">ACFSMZ_04405</name>
</gene>
<comment type="function">
    <text evidence="6">Involved in the biosynthesis of lipid A, a phosphorylated glycolipid that anchors the lipopolysaccharide to the outer membrane of the cell.</text>
</comment>
<proteinExistence type="inferred from homology"/>
<evidence type="ECO:0000256" key="1">
    <source>
        <dbReference type="ARBA" id="ARBA00022516"/>
    </source>
</evidence>
<evidence type="ECO:0000256" key="4">
    <source>
        <dbReference type="ARBA" id="ARBA00023098"/>
    </source>
</evidence>
<keyword evidence="1 6" id="KW-0444">Lipid biosynthesis</keyword>
<comment type="subcellular location">
    <subcellularLocation>
        <location evidence="6">Cytoplasm</location>
    </subcellularLocation>
</comment>
<evidence type="ECO:0000259" key="7">
    <source>
        <dbReference type="Pfam" id="PF13720"/>
    </source>
</evidence>
<sequence length="276" mass="29349">MTYIHPSAIVEKGAELGSGVRIGPFCYVKGDVVLGDDVELISHVTILDGTRLGAGCQVYPNAVLGGAPQNYKHKGGRTTLEVGSGCVIRESVTMHCGTDTSRGKTTVGNNCLFMAQSHVAHDCSVGDNVTMANNSALSGHVDIANNVIISGYAAVHQFVRVGHHAFLGGFAAVVGDVIPYGMAVGDRATLRGLNVVGMKRSGMSHSKVMEIRKAYKMLFDPARTLAETIPVVREAFADSPEVLDIVNFLAVREKRQFTVPPRRGHTGTDEDDGGEE</sequence>
<evidence type="ECO:0000256" key="5">
    <source>
        <dbReference type="ARBA" id="ARBA00023315"/>
    </source>
</evidence>
<keyword evidence="2 6" id="KW-0441">Lipid A biosynthesis</keyword>
<dbReference type="SUPFAM" id="SSF51161">
    <property type="entry name" value="Trimeric LpxA-like enzymes"/>
    <property type="match status" value="1"/>
</dbReference>